<dbReference type="PANTHER" id="PTHR24421">
    <property type="entry name" value="NITRATE/NITRITE SENSOR PROTEIN NARX-RELATED"/>
    <property type="match status" value="1"/>
</dbReference>
<dbReference type="EC" id="2.7.13.3" evidence="2"/>
<evidence type="ECO:0000256" key="6">
    <source>
        <dbReference type="ARBA" id="ARBA00022777"/>
    </source>
</evidence>
<dbReference type="SUPFAM" id="SSF55874">
    <property type="entry name" value="ATPase domain of HSP90 chaperone/DNA topoisomerase II/histidine kinase"/>
    <property type="match status" value="1"/>
</dbReference>
<feature type="domain" description="Histidine kinase" evidence="10">
    <location>
        <begin position="202"/>
        <end position="385"/>
    </location>
</feature>
<keyword evidence="6 11" id="KW-0418">Kinase</keyword>
<dbReference type="Gene3D" id="1.20.5.1930">
    <property type="match status" value="1"/>
</dbReference>
<feature type="transmembrane region" description="Helical" evidence="9">
    <location>
        <begin position="41"/>
        <end position="58"/>
    </location>
</feature>
<dbReference type="InterPro" id="IPR003594">
    <property type="entry name" value="HATPase_dom"/>
</dbReference>
<evidence type="ECO:0000256" key="2">
    <source>
        <dbReference type="ARBA" id="ARBA00012438"/>
    </source>
</evidence>
<dbReference type="Pfam" id="PF02518">
    <property type="entry name" value="HATPase_c"/>
    <property type="match status" value="1"/>
</dbReference>
<evidence type="ECO:0000256" key="4">
    <source>
        <dbReference type="ARBA" id="ARBA00022679"/>
    </source>
</evidence>
<dbReference type="InterPro" id="IPR005467">
    <property type="entry name" value="His_kinase_dom"/>
</dbReference>
<evidence type="ECO:0000256" key="8">
    <source>
        <dbReference type="ARBA" id="ARBA00023012"/>
    </source>
</evidence>
<comment type="caution">
    <text evidence="11">The sequence shown here is derived from an EMBL/GenBank/DDBJ whole genome shotgun (WGS) entry which is preliminary data.</text>
</comment>
<gene>
    <name evidence="11" type="ORF">QYB97_06050</name>
</gene>
<keyword evidence="3" id="KW-0597">Phosphoprotein</keyword>
<keyword evidence="9" id="KW-0812">Transmembrane</keyword>
<feature type="transmembrane region" description="Helical" evidence="9">
    <location>
        <begin position="89"/>
        <end position="105"/>
    </location>
</feature>
<dbReference type="EMBL" id="JAUHTR010000002">
    <property type="protein sequence ID" value="MDN4524026.1"/>
    <property type="molecule type" value="Genomic_DNA"/>
</dbReference>
<keyword evidence="7" id="KW-0067">ATP-binding</keyword>
<proteinExistence type="predicted"/>
<evidence type="ECO:0000259" key="10">
    <source>
        <dbReference type="PROSITE" id="PS50109"/>
    </source>
</evidence>
<sequence>MNRTRKDWVWIDWFVVCLRFVSFIIAMTNSFEEPYLKHVDLIFSWSLLAFALPQLFYIPNNIRPAGYIISEMLMSGGLTLYLLLIHPESIAYLSIPILVVSYVAMRHRKYLITGIFFIAILLFLIFFMQYPFERFFGSVLNLLLFSVFGSVFGVFLNQKMQLSRFIAIVEQRNKELENYVQQIEKLTILEERNRISKDLHDIVGHSMTASIMGMEAIYSLIERKPEMAKERLESLIKYNKEGLLDFRKIVHAMAISELNQPLEKLLESTIHQFQEQTGVDVHLGVKTGDFSISNQKKIVYLRFLQEGLTNAIRHGRASSIHVELLRTDLSLILKIRDNGVGLEIKEMGFGLTSMKERIEALRGRLTISAHTTKGTTIECSVHLEDLQ</sequence>
<evidence type="ECO:0000313" key="12">
    <source>
        <dbReference type="Proteomes" id="UP001172721"/>
    </source>
</evidence>
<dbReference type="GO" id="GO:0016301">
    <property type="term" value="F:kinase activity"/>
    <property type="evidence" value="ECO:0007669"/>
    <property type="project" value="UniProtKB-KW"/>
</dbReference>
<dbReference type="RefSeq" id="WP_301165081.1">
    <property type="nucleotide sequence ID" value="NZ_JAUHTR010000002.1"/>
</dbReference>
<evidence type="ECO:0000256" key="9">
    <source>
        <dbReference type="SAM" id="Phobius"/>
    </source>
</evidence>
<feature type="transmembrane region" description="Helical" evidence="9">
    <location>
        <begin position="110"/>
        <end position="129"/>
    </location>
</feature>
<dbReference type="InterPro" id="IPR036890">
    <property type="entry name" value="HATPase_C_sf"/>
</dbReference>
<dbReference type="PANTHER" id="PTHR24421:SF10">
    <property type="entry name" value="NITRATE_NITRITE SENSOR PROTEIN NARQ"/>
    <property type="match status" value="1"/>
</dbReference>
<feature type="transmembrane region" description="Helical" evidence="9">
    <location>
        <begin position="135"/>
        <end position="156"/>
    </location>
</feature>
<keyword evidence="9" id="KW-0472">Membrane</keyword>
<dbReference type="InterPro" id="IPR011712">
    <property type="entry name" value="Sig_transdc_His_kin_sub3_dim/P"/>
</dbReference>
<keyword evidence="8" id="KW-0902">Two-component regulatory system</keyword>
<evidence type="ECO:0000256" key="1">
    <source>
        <dbReference type="ARBA" id="ARBA00000085"/>
    </source>
</evidence>
<evidence type="ECO:0000256" key="7">
    <source>
        <dbReference type="ARBA" id="ARBA00022840"/>
    </source>
</evidence>
<keyword evidence="12" id="KW-1185">Reference proteome</keyword>
<evidence type="ECO:0000256" key="3">
    <source>
        <dbReference type="ARBA" id="ARBA00022553"/>
    </source>
</evidence>
<feature type="transmembrane region" description="Helical" evidence="9">
    <location>
        <begin position="9"/>
        <end position="29"/>
    </location>
</feature>
<protein>
    <recommendedName>
        <fullName evidence="2">histidine kinase</fullName>
        <ecNumber evidence="2">2.7.13.3</ecNumber>
    </recommendedName>
</protein>
<dbReference type="InterPro" id="IPR050482">
    <property type="entry name" value="Sensor_HK_TwoCompSys"/>
</dbReference>
<keyword evidence="9" id="KW-1133">Transmembrane helix</keyword>
<dbReference type="Gene3D" id="3.30.565.10">
    <property type="entry name" value="Histidine kinase-like ATPase, C-terminal domain"/>
    <property type="match status" value="1"/>
</dbReference>
<dbReference type="CDD" id="cd16917">
    <property type="entry name" value="HATPase_UhpB-NarQ-NarX-like"/>
    <property type="match status" value="1"/>
</dbReference>
<dbReference type="PROSITE" id="PS50109">
    <property type="entry name" value="HIS_KIN"/>
    <property type="match status" value="1"/>
</dbReference>
<comment type="catalytic activity">
    <reaction evidence="1">
        <text>ATP + protein L-histidine = ADP + protein N-phospho-L-histidine.</text>
        <dbReference type="EC" id="2.7.13.3"/>
    </reaction>
</comment>
<dbReference type="Pfam" id="PF07730">
    <property type="entry name" value="HisKA_3"/>
    <property type="match status" value="1"/>
</dbReference>
<keyword evidence="4" id="KW-0808">Transferase</keyword>
<evidence type="ECO:0000256" key="5">
    <source>
        <dbReference type="ARBA" id="ARBA00022741"/>
    </source>
</evidence>
<evidence type="ECO:0000313" key="11">
    <source>
        <dbReference type="EMBL" id="MDN4524026.1"/>
    </source>
</evidence>
<keyword evidence="5" id="KW-0547">Nucleotide-binding</keyword>
<accession>A0ABT8HTF4</accession>
<reference evidence="11" key="1">
    <citation type="submission" date="2023-07" db="EMBL/GenBank/DDBJ databases">
        <title>Fictibacillus sp. isolated from freshwater pond.</title>
        <authorList>
            <person name="Kirdat K."/>
            <person name="Bhat A."/>
            <person name="Mourya A."/>
            <person name="Yadav A."/>
        </authorList>
    </citation>
    <scope>NUCLEOTIDE SEQUENCE</scope>
    <source>
        <strain evidence="11">NE201</strain>
    </source>
</reference>
<dbReference type="SMART" id="SM00387">
    <property type="entry name" value="HATPase_c"/>
    <property type="match status" value="1"/>
</dbReference>
<name>A0ABT8HTF4_9BACL</name>
<organism evidence="11 12">
    <name type="scientific">Fictibacillus fluitans</name>
    <dbReference type="NCBI Taxonomy" id="3058422"/>
    <lineage>
        <taxon>Bacteria</taxon>
        <taxon>Bacillati</taxon>
        <taxon>Bacillota</taxon>
        <taxon>Bacilli</taxon>
        <taxon>Bacillales</taxon>
        <taxon>Fictibacillaceae</taxon>
        <taxon>Fictibacillus</taxon>
    </lineage>
</organism>
<dbReference type="Proteomes" id="UP001172721">
    <property type="component" value="Unassembled WGS sequence"/>
</dbReference>